<keyword evidence="9" id="KW-1185">Reference proteome</keyword>
<dbReference type="UniPathway" id="UPA00344"/>
<feature type="domain" description="MoaB/Mog" evidence="7">
    <location>
        <begin position="181"/>
        <end position="321"/>
    </location>
</feature>
<dbReference type="CDD" id="cd00887">
    <property type="entry name" value="MoeA"/>
    <property type="match status" value="1"/>
</dbReference>
<keyword evidence="6" id="KW-0460">Magnesium</keyword>
<dbReference type="Pfam" id="PF03454">
    <property type="entry name" value="MoeA_C"/>
    <property type="match status" value="1"/>
</dbReference>
<evidence type="ECO:0000256" key="5">
    <source>
        <dbReference type="ARBA" id="ARBA00047317"/>
    </source>
</evidence>
<dbReference type="InterPro" id="IPR036425">
    <property type="entry name" value="MoaB/Mog-like_dom_sf"/>
</dbReference>
<evidence type="ECO:0000256" key="1">
    <source>
        <dbReference type="ARBA" id="ARBA00002901"/>
    </source>
</evidence>
<dbReference type="GO" id="GO:0046872">
    <property type="term" value="F:metal ion binding"/>
    <property type="evidence" value="ECO:0007669"/>
    <property type="project" value="UniProtKB-UniRule"/>
</dbReference>
<dbReference type="Pfam" id="PF00994">
    <property type="entry name" value="MoCF_biosynth"/>
    <property type="match status" value="1"/>
</dbReference>
<dbReference type="InterPro" id="IPR036688">
    <property type="entry name" value="MoeA_C_domain_IV_sf"/>
</dbReference>
<dbReference type="SMART" id="SM00852">
    <property type="entry name" value="MoCF_biosynth"/>
    <property type="match status" value="1"/>
</dbReference>
<dbReference type="Gene3D" id="2.40.340.10">
    <property type="entry name" value="MoeA, C-terminal, domain IV"/>
    <property type="match status" value="1"/>
</dbReference>
<dbReference type="EC" id="2.10.1.1" evidence="6"/>
<dbReference type="InterPro" id="IPR038987">
    <property type="entry name" value="MoeA-like"/>
</dbReference>
<dbReference type="Gene3D" id="2.170.190.11">
    <property type="entry name" value="Molybdopterin biosynthesis moea protein, domain 3"/>
    <property type="match status" value="1"/>
</dbReference>
<dbReference type="RefSeq" id="WP_165108627.1">
    <property type="nucleotide sequence ID" value="NZ_JAAKYA010000082.1"/>
</dbReference>
<dbReference type="Proteomes" id="UP000477311">
    <property type="component" value="Unassembled WGS sequence"/>
</dbReference>
<protein>
    <recommendedName>
        <fullName evidence="6">Molybdopterin molybdenumtransferase</fullName>
        <ecNumber evidence="6">2.10.1.1</ecNumber>
    </recommendedName>
</protein>
<dbReference type="GO" id="GO:0061599">
    <property type="term" value="F:molybdopterin molybdotransferase activity"/>
    <property type="evidence" value="ECO:0007669"/>
    <property type="project" value="UniProtKB-UniRule"/>
</dbReference>
<dbReference type="GO" id="GO:0006777">
    <property type="term" value="P:Mo-molybdopterin cofactor biosynthetic process"/>
    <property type="evidence" value="ECO:0007669"/>
    <property type="project" value="UniProtKB-UniRule"/>
</dbReference>
<keyword evidence="6" id="KW-0500">Molybdenum</keyword>
<dbReference type="SUPFAM" id="SSF53218">
    <property type="entry name" value="Molybdenum cofactor biosynthesis proteins"/>
    <property type="match status" value="1"/>
</dbReference>
<dbReference type="PANTHER" id="PTHR10192:SF5">
    <property type="entry name" value="GEPHYRIN"/>
    <property type="match status" value="1"/>
</dbReference>
<evidence type="ECO:0000313" key="8">
    <source>
        <dbReference type="EMBL" id="NGO40243.1"/>
    </source>
</evidence>
<evidence type="ECO:0000256" key="3">
    <source>
        <dbReference type="ARBA" id="ARBA00010763"/>
    </source>
</evidence>
<name>A0A6M1RRK1_9BACT</name>
<organism evidence="8 9">
    <name type="scientific">Limisphaera ngatamarikiensis</name>
    <dbReference type="NCBI Taxonomy" id="1324935"/>
    <lineage>
        <taxon>Bacteria</taxon>
        <taxon>Pseudomonadati</taxon>
        <taxon>Verrucomicrobiota</taxon>
        <taxon>Verrucomicrobiia</taxon>
        <taxon>Limisphaerales</taxon>
        <taxon>Limisphaeraceae</taxon>
        <taxon>Limisphaera</taxon>
    </lineage>
</organism>
<dbReference type="InterPro" id="IPR005110">
    <property type="entry name" value="MoeA_linker/N"/>
</dbReference>
<dbReference type="InterPro" id="IPR005111">
    <property type="entry name" value="MoeA_C_domain_IV"/>
</dbReference>
<comment type="caution">
    <text evidence="8">The sequence shown here is derived from an EMBL/GenBank/DDBJ whole genome shotgun (WGS) entry which is preliminary data.</text>
</comment>
<evidence type="ECO:0000256" key="4">
    <source>
        <dbReference type="ARBA" id="ARBA00023150"/>
    </source>
</evidence>
<dbReference type="PANTHER" id="PTHR10192">
    <property type="entry name" value="MOLYBDOPTERIN BIOSYNTHESIS PROTEIN"/>
    <property type="match status" value="1"/>
</dbReference>
<dbReference type="Gene3D" id="3.90.105.10">
    <property type="entry name" value="Molybdopterin biosynthesis moea protein, domain 2"/>
    <property type="match status" value="1"/>
</dbReference>
<dbReference type="SUPFAM" id="SSF63867">
    <property type="entry name" value="MoeA C-terminal domain-like"/>
    <property type="match status" value="1"/>
</dbReference>
<dbReference type="GO" id="GO:0005829">
    <property type="term" value="C:cytosol"/>
    <property type="evidence" value="ECO:0007669"/>
    <property type="project" value="TreeGrafter"/>
</dbReference>
<keyword evidence="6" id="KW-0479">Metal-binding</keyword>
<dbReference type="InterPro" id="IPR008284">
    <property type="entry name" value="MoCF_biosynth_CS"/>
</dbReference>
<dbReference type="PROSITE" id="PS01079">
    <property type="entry name" value="MOCF_BIOSYNTHESIS_2"/>
    <property type="match status" value="1"/>
</dbReference>
<evidence type="ECO:0000256" key="6">
    <source>
        <dbReference type="RuleBase" id="RU365090"/>
    </source>
</evidence>
<evidence type="ECO:0000259" key="7">
    <source>
        <dbReference type="SMART" id="SM00852"/>
    </source>
</evidence>
<dbReference type="Pfam" id="PF03453">
    <property type="entry name" value="MoeA_N"/>
    <property type="match status" value="1"/>
</dbReference>
<keyword evidence="6 8" id="KW-0808">Transferase</keyword>
<dbReference type="SUPFAM" id="SSF63882">
    <property type="entry name" value="MoeA N-terminal region -like"/>
    <property type="match status" value="1"/>
</dbReference>
<keyword evidence="4 6" id="KW-0501">Molybdenum cofactor biosynthesis</keyword>
<sequence length="411" mass="45138">MQESAQPPHTDWDADAVCRQIAALCPPLEPEAVPLHQALGRRLRQSITAPEDLPPFDRSAMDGFAIRRDDPASRWVVVDRLRAGDWRPRTLQPGQAVAIATGAALPCAGLQVIPREFVHDLGNIIEIRERPPLDYIRRRGEDARAGDELVPHGVILQPGTLALLASLGHTRPQVTRRPTVWHLTTGSELVDPAETPGPGQIRDSNSILVQTFCANRGLQIRQWRLPEEEPVVARILEPARRGDVLVDLLLISGGASVGPHDFTRNLLEQCGYEVVIARVRARPGRPLIVARRGRSLAIGLPGNPLAHWVCLHIYVDCALRAWEGAPSPTPPWKTGLLTRTLDAAPDRFETFWPARWCLNPEGRALLEPLPWRSSGDLTALATANAILRLPPQTGPLTPSAPVSFLPLNLQP</sequence>
<comment type="similarity">
    <text evidence="3 6">Belongs to the MoeA family.</text>
</comment>
<comment type="pathway">
    <text evidence="2 6">Cofactor biosynthesis; molybdopterin biosynthesis.</text>
</comment>
<dbReference type="EMBL" id="JAAKYA010000082">
    <property type="protein sequence ID" value="NGO40243.1"/>
    <property type="molecule type" value="Genomic_DNA"/>
</dbReference>
<dbReference type="Gene3D" id="3.40.980.10">
    <property type="entry name" value="MoaB/Mog-like domain"/>
    <property type="match status" value="1"/>
</dbReference>
<comment type="cofactor">
    <cofactor evidence="6">
        <name>Mg(2+)</name>
        <dbReference type="ChEBI" id="CHEBI:18420"/>
    </cofactor>
</comment>
<evidence type="ECO:0000256" key="2">
    <source>
        <dbReference type="ARBA" id="ARBA00005046"/>
    </source>
</evidence>
<dbReference type="InterPro" id="IPR036135">
    <property type="entry name" value="MoeA_linker/N_sf"/>
</dbReference>
<comment type="catalytic activity">
    <reaction evidence="5">
        <text>adenylyl-molybdopterin + molybdate = Mo-molybdopterin + AMP + H(+)</text>
        <dbReference type="Rhea" id="RHEA:35047"/>
        <dbReference type="ChEBI" id="CHEBI:15378"/>
        <dbReference type="ChEBI" id="CHEBI:36264"/>
        <dbReference type="ChEBI" id="CHEBI:62727"/>
        <dbReference type="ChEBI" id="CHEBI:71302"/>
        <dbReference type="ChEBI" id="CHEBI:456215"/>
        <dbReference type="EC" id="2.10.1.1"/>
    </reaction>
</comment>
<gene>
    <name evidence="8" type="ORF">G4L39_12685</name>
</gene>
<accession>A0A6M1RRK1</accession>
<proteinExistence type="inferred from homology"/>
<reference evidence="8 9" key="1">
    <citation type="submission" date="2020-02" db="EMBL/GenBank/DDBJ databases">
        <title>Draft genome sequence of Limisphaera ngatamarikiensis NGM72.4T, a thermophilic Verrucomicrobia grouped in subdivision 3.</title>
        <authorList>
            <person name="Carere C.R."/>
            <person name="Steen J."/>
            <person name="Hugenholtz P."/>
            <person name="Stott M.B."/>
        </authorList>
    </citation>
    <scope>NUCLEOTIDE SEQUENCE [LARGE SCALE GENOMIC DNA]</scope>
    <source>
        <strain evidence="8 9">NGM72.4</strain>
    </source>
</reference>
<dbReference type="AlphaFoldDB" id="A0A6M1RRK1"/>
<dbReference type="InterPro" id="IPR001453">
    <property type="entry name" value="MoaB/Mog_dom"/>
</dbReference>
<evidence type="ECO:0000313" key="9">
    <source>
        <dbReference type="Proteomes" id="UP000477311"/>
    </source>
</evidence>
<comment type="function">
    <text evidence="1 6">Catalyzes the insertion of molybdate into adenylated molybdopterin with the concomitant release of AMP.</text>
</comment>